<gene>
    <name evidence="1" type="ORF">C0W41_07640</name>
</gene>
<dbReference type="Proteomes" id="UP000241440">
    <property type="component" value="Unassembled WGS sequence"/>
</dbReference>
<dbReference type="GeneID" id="61230278"/>
<evidence type="ECO:0008006" key="3">
    <source>
        <dbReference type="Google" id="ProtNLM"/>
    </source>
</evidence>
<accession>A0A855SED9</accession>
<organism evidence="1 2">
    <name type="scientific">Photobacterium angustum</name>
    <dbReference type="NCBI Taxonomy" id="661"/>
    <lineage>
        <taxon>Bacteria</taxon>
        <taxon>Pseudomonadati</taxon>
        <taxon>Pseudomonadota</taxon>
        <taxon>Gammaproteobacteria</taxon>
        <taxon>Vibrionales</taxon>
        <taxon>Vibrionaceae</taxon>
        <taxon>Photobacterium</taxon>
    </lineage>
</organism>
<dbReference type="AlphaFoldDB" id="A0A855SED9"/>
<dbReference type="RefSeq" id="WP_045082102.1">
    <property type="nucleotide sequence ID" value="NZ_JZSX01000001.1"/>
</dbReference>
<protein>
    <recommendedName>
        <fullName evidence="3">DUF4279 domain-containing protein</fullName>
    </recommendedName>
</protein>
<proteinExistence type="predicted"/>
<evidence type="ECO:0000313" key="1">
    <source>
        <dbReference type="EMBL" id="PSX07875.1"/>
    </source>
</evidence>
<comment type="caution">
    <text evidence="1">The sequence shown here is derived from an EMBL/GenBank/DDBJ whole genome shotgun (WGS) entry which is preliminary data.</text>
</comment>
<evidence type="ECO:0000313" key="2">
    <source>
        <dbReference type="Proteomes" id="UP000241440"/>
    </source>
</evidence>
<dbReference type="EMBL" id="PYOY01000003">
    <property type="protein sequence ID" value="PSX07875.1"/>
    <property type="molecule type" value="Genomic_DNA"/>
</dbReference>
<sequence>MKTRYITVDLEIRSHKPFPFLAAFLKQQDTCCEVYPPNEHDPYWATNLSFEPLDNPNDCIEQHCQWLNAMPNKAKQEWDEIEHKCVNIGYEASSQHLAFTEFLSPSIIKRLAEFNLGFGLTLYSVNQLEFSNYE</sequence>
<reference evidence="1 2" key="1">
    <citation type="submission" date="2018-01" db="EMBL/GenBank/DDBJ databases">
        <title>Whole genome sequencing of Histamine producing bacteria.</title>
        <authorList>
            <person name="Butler K."/>
        </authorList>
    </citation>
    <scope>NUCLEOTIDE SEQUENCE [LARGE SCALE GENOMIC DNA]</scope>
    <source>
        <strain evidence="1 2">A2-1</strain>
    </source>
</reference>
<name>A0A855SED9_PHOAN</name>